<keyword evidence="3" id="KW-1185">Reference proteome</keyword>
<evidence type="ECO:0000256" key="1">
    <source>
        <dbReference type="SAM" id="MobiDB-lite"/>
    </source>
</evidence>
<dbReference type="EnsemblPlants" id="ORUFI11G11650.1">
    <property type="protein sequence ID" value="ORUFI11G11650.1"/>
    <property type="gene ID" value="ORUFI11G11650"/>
</dbReference>
<sequence>MRRRGPGRLETAGAMAGVGGRLGTATARVVRRTMTRLKDGGAPLDYEEAYPVLYLGGGGVGFAQGLQRGCRVSQREPGAVGLALSLRASALAGGGGVGLATAAAVVGAWARQGIGRDGVGFVRPWHSGIRGQRVAQGRVASLLRQRERGRARERQLRVGRAGEGRGEGSCRASGRGAPALPQLCQRKTRAEVAWSAWKP</sequence>
<dbReference type="OMA" id="CQRKTRA"/>
<accession>A0A0E0R7H0</accession>
<dbReference type="Gramene" id="ORUFI11G11650.1">
    <property type="protein sequence ID" value="ORUFI11G11650.1"/>
    <property type="gene ID" value="ORUFI11G11650"/>
</dbReference>
<evidence type="ECO:0000313" key="2">
    <source>
        <dbReference type="EnsemblPlants" id="ORUFI11G11650.1"/>
    </source>
</evidence>
<organism evidence="2 3">
    <name type="scientific">Oryza rufipogon</name>
    <name type="common">Brownbeard rice</name>
    <name type="synonym">Asian wild rice</name>
    <dbReference type="NCBI Taxonomy" id="4529"/>
    <lineage>
        <taxon>Eukaryota</taxon>
        <taxon>Viridiplantae</taxon>
        <taxon>Streptophyta</taxon>
        <taxon>Embryophyta</taxon>
        <taxon>Tracheophyta</taxon>
        <taxon>Spermatophyta</taxon>
        <taxon>Magnoliopsida</taxon>
        <taxon>Liliopsida</taxon>
        <taxon>Poales</taxon>
        <taxon>Poaceae</taxon>
        <taxon>BOP clade</taxon>
        <taxon>Oryzoideae</taxon>
        <taxon>Oryzeae</taxon>
        <taxon>Oryzinae</taxon>
        <taxon>Oryza</taxon>
    </lineage>
</organism>
<protein>
    <submittedName>
        <fullName evidence="2">Uncharacterized protein</fullName>
    </submittedName>
</protein>
<dbReference type="Proteomes" id="UP000008022">
    <property type="component" value="Unassembled WGS sequence"/>
</dbReference>
<name>A0A0E0R7H0_ORYRU</name>
<proteinExistence type="predicted"/>
<evidence type="ECO:0000313" key="3">
    <source>
        <dbReference type="Proteomes" id="UP000008022"/>
    </source>
</evidence>
<reference evidence="3" key="1">
    <citation type="submission" date="2013-06" db="EMBL/GenBank/DDBJ databases">
        <authorList>
            <person name="Zhao Q."/>
        </authorList>
    </citation>
    <scope>NUCLEOTIDE SEQUENCE</scope>
    <source>
        <strain evidence="3">cv. W1943</strain>
    </source>
</reference>
<feature type="compositionally biased region" description="Basic and acidic residues" evidence="1">
    <location>
        <begin position="153"/>
        <end position="168"/>
    </location>
</feature>
<dbReference type="AlphaFoldDB" id="A0A0E0R7H0"/>
<reference evidence="2" key="2">
    <citation type="submission" date="2015-06" db="UniProtKB">
        <authorList>
            <consortium name="EnsemblPlants"/>
        </authorList>
    </citation>
    <scope>IDENTIFICATION</scope>
</reference>
<dbReference type="HOGENOM" id="CLU_1311868_0_0_1"/>
<feature type="region of interest" description="Disordered" evidence="1">
    <location>
        <begin position="153"/>
        <end position="182"/>
    </location>
</feature>